<feature type="compositionally biased region" description="Low complexity" evidence="1">
    <location>
        <begin position="321"/>
        <end position="350"/>
    </location>
</feature>
<dbReference type="EMBL" id="KZ084101">
    <property type="protein sequence ID" value="OSD03134.1"/>
    <property type="molecule type" value="Genomic_DNA"/>
</dbReference>
<feature type="compositionally biased region" description="Basic and acidic residues" evidence="1">
    <location>
        <begin position="266"/>
        <end position="277"/>
    </location>
</feature>
<feature type="compositionally biased region" description="Basic and acidic residues" evidence="1">
    <location>
        <begin position="356"/>
        <end position="369"/>
    </location>
</feature>
<evidence type="ECO:0000313" key="3">
    <source>
        <dbReference type="Proteomes" id="UP000193067"/>
    </source>
</evidence>
<dbReference type="OrthoDB" id="3258282at2759"/>
<evidence type="ECO:0000313" key="2">
    <source>
        <dbReference type="EMBL" id="OSD03134.1"/>
    </source>
</evidence>
<name>A0A1Y2IR75_TRAC3</name>
<accession>A0A1Y2IR75</accession>
<dbReference type="Proteomes" id="UP000193067">
    <property type="component" value="Unassembled WGS sequence"/>
</dbReference>
<gene>
    <name evidence="2" type="ORF">PYCCODRAFT_1434553</name>
</gene>
<feature type="compositionally biased region" description="Low complexity" evidence="1">
    <location>
        <begin position="297"/>
        <end position="306"/>
    </location>
</feature>
<organism evidence="2 3">
    <name type="scientific">Trametes coccinea (strain BRFM310)</name>
    <name type="common">Pycnoporus coccineus</name>
    <dbReference type="NCBI Taxonomy" id="1353009"/>
    <lineage>
        <taxon>Eukaryota</taxon>
        <taxon>Fungi</taxon>
        <taxon>Dikarya</taxon>
        <taxon>Basidiomycota</taxon>
        <taxon>Agaricomycotina</taxon>
        <taxon>Agaricomycetes</taxon>
        <taxon>Polyporales</taxon>
        <taxon>Polyporaceae</taxon>
        <taxon>Trametes</taxon>
    </lineage>
</organism>
<reference evidence="2 3" key="1">
    <citation type="journal article" date="2015" name="Biotechnol. Biofuels">
        <title>Enhanced degradation of softwood versus hardwood by the white-rot fungus Pycnoporus coccineus.</title>
        <authorList>
            <person name="Couturier M."/>
            <person name="Navarro D."/>
            <person name="Chevret D."/>
            <person name="Henrissat B."/>
            <person name="Piumi F."/>
            <person name="Ruiz-Duenas F.J."/>
            <person name="Martinez A.T."/>
            <person name="Grigoriev I.V."/>
            <person name="Riley R."/>
            <person name="Lipzen A."/>
            <person name="Berrin J.G."/>
            <person name="Master E.R."/>
            <person name="Rosso M.N."/>
        </authorList>
    </citation>
    <scope>NUCLEOTIDE SEQUENCE [LARGE SCALE GENOMIC DNA]</scope>
    <source>
        <strain evidence="2 3">BRFM310</strain>
    </source>
</reference>
<evidence type="ECO:0000256" key="1">
    <source>
        <dbReference type="SAM" id="MobiDB-lite"/>
    </source>
</evidence>
<dbReference type="AlphaFoldDB" id="A0A1Y2IR75"/>
<keyword evidence="3" id="KW-1185">Reference proteome</keyword>
<proteinExistence type="predicted"/>
<dbReference type="STRING" id="1353009.A0A1Y2IR75"/>
<protein>
    <submittedName>
        <fullName evidence="2">Uncharacterized protein</fullName>
    </submittedName>
</protein>
<sequence length="515" mass="57789">MSTAPAPRAPNPRLNYYQQSPVRGQLEVPDGGSKNGWRYIQCTDTPNELRVLLPPRTANIYNQLLKAEAAELVKDRATNWERIVEIRHLKDRMIRKCTRLGRAAVPKDKPAPRVMFQTIHAPPDFRLKEMERWFKMQYPEMAKAAGGGPAAPYCRECRECLAHQAQSSSTQVAHAYGPPPHASVRRAPSVSRPAPPRGAAPERVARRPAAPPSQTVSYNHSSAPPPRQEQRPPRIPPVSRTHARQGSMPGSPGFYPAAPHASQGRRSAEHLRVEHNARPNVRSPDPLPIPYRARGETPTPSTVSTHSSEKESPVRQVLDLPVSASPVPMSSSPSPGQSSSSTPPKLSSPPNGLPTIHERPEDQESEHRPIVRRRSSLKKRDSMSRLSIASQTKSVAWAMDRDWSEQMSKYVKTANEAEALSDELEKLRLTYQCEIQTMRDLCMKVEESQERVRIETERLHRDQQAVRAQESKLLANTEQIEQKQQEFLSKVLAALEESRRVVALCDKKRDQHDSS</sequence>
<feature type="region of interest" description="Disordered" evidence="1">
    <location>
        <begin position="171"/>
        <end position="391"/>
    </location>
</feature>